<evidence type="ECO:0000313" key="3">
    <source>
        <dbReference type="EMBL" id="KAJ4373185.1"/>
    </source>
</evidence>
<feature type="compositionally biased region" description="Polar residues" evidence="2">
    <location>
        <begin position="165"/>
        <end position="174"/>
    </location>
</feature>
<keyword evidence="4" id="KW-1185">Reference proteome</keyword>
<name>A0A9W9CPB7_9PLEO</name>
<feature type="compositionally biased region" description="Polar residues" evidence="2">
    <location>
        <begin position="72"/>
        <end position="89"/>
    </location>
</feature>
<evidence type="ECO:0000256" key="1">
    <source>
        <dbReference type="SAM" id="Coils"/>
    </source>
</evidence>
<feature type="region of interest" description="Disordered" evidence="2">
    <location>
        <begin position="722"/>
        <end position="777"/>
    </location>
</feature>
<accession>A0A9W9CPB7</accession>
<sequence>MASIHHSPAPGATPFAIYEDPEDQQLASPSEAFQGDMSYNSELSLPTADEVIPSIELGQELSDEPELAPYRSSYTSRKSSMQPRRSSGVTHYSFISAIPSESSISSKPVAPASHASNERYTPRKERPRFRNPESVRAMQMSSPPPLPAYEASRERMKGSYKLATPSRSGRSETPVSRRSESRRNSIREHHSPMPTATPQQAPLVLLHVTILPMQVPFSHDLMARIMPEWLVENYKLLEEKLQDIILMRRGLLIPHPRDEYDLLEERILENLELKTPRLLKCGHFVPPEDDTDREDEDDIASPTDDATGRGSRMSGGTLTEDNKWGETALDDSCMCTDCHRELKKPGKGVGAGTRKWDIKIYAANGLMRAAAWSACWNDMERCDVEISPWIPEELRKTLERRVQEEQEAEKRKQLYAIELQHQIQEATSKQKILEEEASQKKRLEEIELKKSYEAVAAALERSVEEKAAERRRFEEALQEKIVEAKEAIRVELGTQTLTESNAIAERLRTLEDALKKQSKAQTEQMLQPTPSSTERQSMSRQSRATDIPLSTLLKNYFLVLLGDQRNFIILVLSGLVIFLSMNMDTTWKQQLLPSTQVDVLKEGALLNTVAPIAVVDTITATSFSTLTVTEVYTAEVGRQTSAATHEASIILDSGMETLGSIEVQSSALTSEAEAGVEDVEEASVDDAVAEQIEANQQDPKDARTVDESTVHAAELAETHDLEKDAIVSPATQNPLVDEPHILSIPSPPPASKSHDPDNCLPEPIFQSSTPFCAKHEQ</sequence>
<evidence type="ECO:0000313" key="4">
    <source>
        <dbReference type="Proteomes" id="UP001140560"/>
    </source>
</evidence>
<feature type="region of interest" description="Disordered" evidence="2">
    <location>
        <begin position="518"/>
        <end position="542"/>
    </location>
</feature>
<keyword evidence="1" id="KW-0175">Coiled coil</keyword>
<feature type="coiled-coil region" evidence="1">
    <location>
        <begin position="416"/>
        <end position="483"/>
    </location>
</feature>
<dbReference type="Proteomes" id="UP001140560">
    <property type="component" value="Unassembled WGS sequence"/>
</dbReference>
<dbReference type="EMBL" id="JAPEUY010000005">
    <property type="protein sequence ID" value="KAJ4373185.1"/>
    <property type="molecule type" value="Genomic_DNA"/>
</dbReference>
<feature type="region of interest" description="Disordered" evidence="2">
    <location>
        <begin position="1"/>
        <end position="89"/>
    </location>
</feature>
<comment type="caution">
    <text evidence="3">The sequence shown here is derived from an EMBL/GenBank/DDBJ whole genome shotgun (WGS) entry which is preliminary data.</text>
</comment>
<reference evidence="3" key="1">
    <citation type="submission" date="2022-10" db="EMBL/GenBank/DDBJ databases">
        <title>Tapping the CABI collections for fungal endophytes: first genome assemblies for Collariella, Neodidymelliopsis, Ascochyta clinopodiicola, Didymella pomorum, Didymosphaeria variabile, Neocosmospora piperis and Neocucurbitaria cava.</title>
        <authorList>
            <person name="Hill R."/>
        </authorList>
    </citation>
    <scope>NUCLEOTIDE SEQUENCE</scope>
    <source>
        <strain evidence="3">IMI 356814</strain>
    </source>
</reference>
<organism evidence="3 4">
    <name type="scientific">Neocucurbitaria cava</name>
    <dbReference type="NCBI Taxonomy" id="798079"/>
    <lineage>
        <taxon>Eukaryota</taxon>
        <taxon>Fungi</taxon>
        <taxon>Dikarya</taxon>
        <taxon>Ascomycota</taxon>
        <taxon>Pezizomycotina</taxon>
        <taxon>Dothideomycetes</taxon>
        <taxon>Pleosporomycetidae</taxon>
        <taxon>Pleosporales</taxon>
        <taxon>Pleosporineae</taxon>
        <taxon>Cucurbitariaceae</taxon>
        <taxon>Neocucurbitaria</taxon>
    </lineage>
</organism>
<feature type="region of interest" description="Disordered" evidence="2">
    <location>
        <begin position="284"/>
        <end position="323"/>
    </location>
</feature>
<feature type="compositionally biased region" description="Acidic residues" evidence="2">
    <location>
        <begin position="287"/>
        <end position="299"/>
    </location>
</feature>
<proteinExistence type="predicted"/>
<evidence type="ECO:0000256" key="2">
    <source>
        <dbReference type="SAM" id="MobiDB-lite"/>
    </source>
</evidence>
<feature type="compositionally biased region" description="Basic and acidic residues" evidence="2">
    <location>
        <begin position="175"/>
        <end position="191"/>
    </location>
</feature>
<gene>
    <name evidence="3" type="ORF">N0V83_003477</name>
</gene>
<feature type="compositionally biased region" description="Basic and acidic residues" evidence="2">
    <location>
        <begin position="116"/>
        <end position="133"/>
    </location>
</feature>
<dbReference type="AlphaFoldDB" id="A0A9W9CPB7"/>
<evidence type="ECO:0008006" key="5">
    <source>
        <dbReference type="Google" id="ProtNLM"/>
    </source>
</evidence>
<feature type="compositionally biased region" description="Polar residues" evidence="2">
    <location>
        <begin position="519"/>
        <end position="542"/>
    </location>
</feature>
<feature type="region of interest" description="Disordered" evidence="2">
    <location>
        <begin position="101"/>
        <end position="198"/>
    </location>
</feature>
<dbReference type="OrthoDB" id="5369448at2759"/>
<protein>
    <recommendedName>
        <fullName evidence="5">Pathway-specific nitrogen regulator</fullName>
    </recommendedName>
</protein>